<keyword evidence="6 9" id="KW-1133">Transmembrane helix</keyword>
<dbReference type="Pfam" id="PF23607">
    <property type="entry name" value="WZC_N"/>
    <property type="match status" value="1"/>
</dbReference>
<dbReference type="Proteomes" id="UP001526166">
    <property type="component" value="Unassembled WGS sequence"/>
</dbReference>
<proteinExistence type="predicted"/>
<evidence type="ECO:0000259" key="12">
    <source>
        <dbReference type="Pfam" id="PF13807"/>
    </source>
</evidence>
<evidence type="ECO:0000313" key="13">
    <source>
        <dbReference type="EMBL" id="MCV2877686.1"/>
    </source>
</evidence>
<dbReference type="InterPro" id="IPR050445">
    <property type="entry name" value="Bact_polysacc_biosynth/exp"/>
</dbReference>
<dbReference type="Pfam" id="PF13807">
    <property type="entry name" value="GNVR"/>
    <property type="match status" value="1"/>
</dbReference>
<keyword evidence="2" id="KW-1003">Cell membrane</keyword>
<evidence type="ECO:0000256" key="8">
    <source>
        <dbReference type="SAM" id="Coils"/>
    </source>
</evidence>
<keyword evidence="8" id="KW-0175">Coiled coil</keyword>
<dbReference type="Pfam" id="PF01656">
    <property type="entry name" value="CbiA"/>
    <property type="match status" value="1"/>
</dbReference>
<dbReference type="EMBL" id="JAOWKW010000001">
    <property type="protein sequence ID" value="MCV2877686.1"/>
    <property type="molecule type" value="Genomic_DNA"/>
</dbReference>
<feature type="domain" description="CobQ/CobB/MinD/ParA nucleotide binding" evidence="10">
    <location>
        <begin position="535"/>
        <end position="710"/>
    </location>
</feature>
<dbReference type="PANTHER" id="PTHR32309:SF32">
    <property type="entry name" value="TYROSINE-PROTEIN KINASE ETK-RELATED"/>
    <property type="match status" value="1"/>
</dbReference>
<feature type="domain" description="Tyrosine-protein kinase G-rich" evidence="12">
    <location>
        <begin position="380"/>
        <end position="461"/>
    </location>
</feature>
<evidence type="ECO:0000256" key="4">
    <source>
        <dbReference type="ARBA" id="ARBA00022741"/>
    </source>
</evidence>
<dbReference type="InterPro" id="IPR027417">
    <property type="entry name" value="P-loop_NTPase"/>
</dbReference>
<evidence type="ECO:0000256" key="2">
    <source>
        <dbReference type="ARBA" id="ARBA00022475"/>
    </source>
</evidence>
<evidence type="ECO:0000259" key="10">
    <source>
        <dbReference type="Pfam" id="PF01656"/>
    </source>
</evidence>
<comment type="subcellular location">
    <subcellularLocation>
        <location evidence="1">Cell membrane</location>
        <topology evidence="1">Multi-pass membrane protein</topology>
    </subcellularLocation>
</comment>
<evidence type="ECO:0000256" key="9">
    <source>
        <dbReference type="SAM" id="Phobius"/>
    </source>
</evidence>
<evidence type="ECO:0000259" key="11">
    <source>
        <dbReference type="Pfam" id="PF02706"/>
    </source>
</evidence>
<dbReference type="InterPro" id="IPR005702">
    <property type="entry name" value="Wzc-like_C"/>
</dbReference>
<keyword evidence="3 9" id="KW-0812">Transmembrane</keyword>
<feature type="domain" description="Polysaccharide chain length determinant N-terminal" evidence="11">
    <location>
        <begin position="15"/>
        <end position="105"/>
    </location>
</feature>
<feature type="coiled-coil region" evidence="8">
    <location>
        <begin position="275"/>
        <end position="374"/>
    </location>
</feature>
<dbReference type="GO" id="GO:0004715">
    <property type="term" value="F:non-membrane spanning protein tyrosine kinase activity"/>
    <property type="evidence" value="ECO:0007669"/>
    <property type="project" value="UniProtKB-EC"/>
</dbReference>
<name>A0ABT2ZVL3_9RHOB</name>
<evidence type="ECO:0000313" key="14">
    <source>
        <dbReference type="Proteomes" id="UP001526166"/>
    </source>
</evidence>
<dbReference type="Gene3D" id="3.40.50.300">
    <property type="entry name" value="P-loop containing nucleotide triphosphate hydrolases"/>
    <property type="match status" value="1"/>
</dbReference>
<gene>
    <name evidence="13" type="ORF">OE699_02375</name>
</gene>
<organism evidence="13 14">
    <name type="scientific">Sedimentimonas flavescens</name>
    <dbReference type="NCBI Taxonomy" id="2851012"/>
    <lineage>
        <taxon>Bacteria</taxon>
        <taxon>Pseudomonadati</taxon>
        <taxon>Pseudomonadota</taxon>
        <taxon>Alphaproteobacteria</taxon>
        <taxon>Rhodobacterales</taxon>
        <taxon>Rhodobacter group</taxon>
        <taxon>Sedimentimonas</taxon>
    </lineage>
</organism>
<dbReference type="NCBIfam" id="TIGR01007">
    <property type="entry name" value="eps_fam"/>
    <property type="match status" value="1"/>
</dbReference>
<dbReference type="CDD" id="cd05387">
    <property type="entry name" value="BY-kinase"/>
    <property type="match status" value="1"/>
</dbReference>
<dbReference type="SUPFAM" id="SSF52540">
    <property type="entry name" value="P-loop containing nucleoside triphosphate hydrolases"/>
    <property type="match status" value="1"/>
</dbReference>
<dbReference type="InterPro" id="IPR003856">
    <property type="entry name" value="LPS_length_determ_N"/>
</dbReference>
<keyword evidence="4" id="KW-0547">Nucleotide-binding</keyword>
<reference evidence="13 14" key="1">
    <citation type="submission" date="2022-10" db="EMBL/GenBank/DDBJ databases">
        <title>Sinirhodobacter sp. nov., isolated from ocean surface sediments.</title>
        <authorList>
            <person name="He W."/>
            <person name="Wang L."/>
            <person name="Zhang D.-F."/>
        </authorList>
    </citation>
    <scope>NUCLEOTIDE SEQUENCE [LARGE SCALE GENOMIC DNA]</scope>
    <source>
        <strain evidence="13 14">WL0115</strain>
    </source>
</reference>
<dbReference type="InterPro" id="IPR032807">
    <property type="entry name" value="GNVR"/>
</dbReference>
<evidence type="ECO:0000256" key="5">
    <source>
        <dbReference type="ARBA" id="ARBA00022840"/>
    </source>
</evidence>
<evidence type="ECO:0000256" key="6">
    <source>
        <dbReference type="ARBA" id="ARBA00022989"/>
    </source>
</evidence>
<evidence type="ECO:0000256" key="1">
    <source>
        <dbReference type="ARBA" id="ARBA00004651"/>
    </source>
</evidence>
<keyword evidence="5" id="KW-0067">ATP-binding</keyword>
<dbReference type="InterPro" id="IPR002586">
    <property type="entry name" value="CobQ/CobB/MinD/ParA_Nub-bd_dom"/>
</dbReference>
<dbReference type="RefSeq" id="WP_263846969.1">
    <property type="nucleotide sequence ID" value="NZ_JAOWKW010000001.1"/>
</dbReference>
<evidence type="ECO:0000256" key="3">
    <source>
        <dbReference type="ARBA" id="ARBA00022692"/>
    </source>
</evidence>
<accession>A0ABT2ZVL3</accession>
<feature type="transmembrane region" description="Helical" evidence="9">
    <location>
        <begin position="31"/>
        <end position="50"/>
    </location>
</feature>
<evidence type="ECO:0000256" key="7">
    <source>
        <dbReference type="ARBA" id="ARBA00023136"/>
    </source>
</evidence>
<comment type="caution">
    <text evidence="13">The sequence shown here is derived from an EMBL/GenBank/DDBJ whole genome shotgun (WGS) entry which is preliminary data.</text>
</comment>
<dbReference type="EC" id="2.7.10.2" evidence="13"/>
<dbReference type="PANTHER" id="PTHR32309">
    <property type="entry name" value="TYROSINE-PROTEIN KINASE"/>
    <property type="match status" value="1"/>
</dbReference>
<keyword evidence="14" id="KW-1185">Reference proteome</keyword>
<sequence>MAGEEVNQMSHLDDDEINLGDLVRRLWGGKVWIAGTTGVAALVGLFIAAGTPPTYRADALLQLEEKRGQLALPSALSDLAGSEPRSETEIEIIRSRLVLGQAVADAHLDWYAVPRKLPTVLSALAKFGFPLPDVGGLSAFARGDEKLRVDLLEVPAEWIGQSIRLVSNGATGFTVFLPNGAEVEGRVGVPLIDAGRGFALRIGELDAPEAREFDIVHLSETSAISSLRGRLSVTERGRYTGVLELGFTGENPDETERTLHAISQAYLKQNVSRSAAEAESSLAFIESQLPEAEQTLRKAEASLNQYRQAQQAIDLGFEGQSLLTQITNLESELQKLADEEDTLAERYTPNHPTYQQLLSAKSRLQERLERLRSEVGSLPQTQRVVFNLTRDLELAQAGYVELLNRAQELRVMKASTIGNVRIVDQARTAPYPIAPRSARIVALSVLLGLLSGAGLVLLRHMLRRGIQSAKDLEAMGLPVFATINYLPEAAQHRKRQGSLPIYALSKPDDVVIEGFRSLRTSLHFGLIDASTRSLAITSSAPEAGKSFVVTNLGVVAAQAGQRVCIVDADLRRGYLRRYFSVPKVHRGLSEYLAGEVDLEDIVVPGPIPGLYFIPPGQFPPNPSELLMRDRLTDLVNALDQSFDLALFDTPPVLAVTDPMIISRAVGGTILVARYDVTPLGEIEAVQRQFLNSGLRLAGSVLNGFDPRRASESSGYGYGYSYRYAYKRED</sequence>
<keyword evidence="7 9" id="KW-0472">Membrane</keyword>
<dbReference type="Pfam" id="PF02706">
    <property type="entry name" value="Wzz"/>
    <property type="match status" value="1"/>
</dbReference>
<keyword evidence="13" id="KW-0808">Transferase</keyword>
<protein>
    <submittedName>
        <fullName evidence="13">Polysaccharide biosynthesis tyrosine autokinase</fullName>
        <ecNumber evidence="13">2.7.10.2</ecNumber>
    </submittedName>
</protein>